<dbReference type="Proteomes" id="UP001632037">
    <property type="component" value="Unassembled WGS sequence"/>
</dbReference>
<proteinExistence type="predicted"/>
<dbReference type="EMBL" id="JBIMZQ010000053">
    <property type="protein sequence ID" value="KAL3658581.1"/>
    <property type="molecule type" value="Genomic_DNA"/>
</dbReference>
<organism evidence="1 2">
    <name type="scientific">Phytophthora oleae</name>
    <dbReference type="NCBI Taxonomy" id="2107226"/>
    <lineage>
        <taxon>Eukaryota</taxon>
        <taxon>Sar</taxon>
        <taxon>Stramenopiles</taxon>
        <taxon>Oomycota</taxon>
        <taxon>Peronosporomycetes</taxon>
        <taxon>Peronosporales</taxon>
        <taxon>Peronosporaceae</taxon>
        <taxon>Phytophthora</taxon>
    </lineage>
</organism>
<keyword evidence="2" id="KW-1185">Reference proteome</keyword>
<protein>
    <submittedName>
        <fullName evidence="1">Uncharacterized protein</fullName>
    </submittedName>
</protein>
<dbReference type="AlphaFoldDB" id="A0ABD3EW96"/>
<evidence type="ECO:0000313" key="2">
    <source>
        <dbReference type="Proteomes" id="UP001632037"/>
    </source>
</evidence>
<gene>
    <name evidence="1" type="ORF">V7S43_016465</name>
</gene>
<evidence type="ECO:0000313" key="1">
    <source>
        <dbReference type="EMBL" id="KAL3658581.1"/>
    </source>
</evidence>
<reference evidence="1 2" key="1">
    <citation type="submission" date="2024-09" db="EMBL/GenBank/DDBJ databases">
        <title>Genome sequencing and assembly of Phytophthora oleae, isolate VK10A, causative agent of rot of olive drupes.</title>
        <authorList>
            <person name="Conti Taguali S."/>
            <person name="Riolo M."/>
            <person name="La Spada F."/>
            <person name="Cacciola S.O."/>
            <person name="Dionisio G."/>
        </authorList>
    </citation>
    <scope>NUCLEOTIDE SEQUENCE [LARGE SCALE GENOMIC DNA]</scope>
    <source>
        <strain evidence="1 2">VK10A</strain>
    </source>
</reference>
<name>A0ABD3EW96_9STRA</name>
<sequence>MSLWLTKGLGGGYGYDWDQQVDWDNFLMTNSCKFSLTKSVMALGGNLFEEIKWLKDDDDLDALL</sequence>
<comment type="caution">
    <text evidence="1">The sequence shown here is derived from an EMBL/GenBank/DDBJ whole genome shotgun (WGS) entry which is preliminary data.</text>
</comment>
<accession>A0ABD3EW96</accession>